<dbReference type="Pfam" id="PF25597">
    <property type="entry name" value="SH3_retrovirus"/>
    <property type="match status" value="1"/>
</dbReference>
<feature type="domain" description="Retroviral polymerase SH3-like" evidence="2">
    <location>
        <begin position="1"/>
        <end position="37"/>
    </location>
</feature>
<dbReference type="HOGENOM" id="CLU_1578814_0_0_1"/>
<accession>A5DXY6</accession>
<evidence type="ECO:0000313" key="3">
    <source>
        <dbReference type="EMBL" id="EDK44044.1"/>
    </source>
</evidence>
<proteinExistence type="predicted"/>
<protein>
    <recommendedName>
        <fullName evidence="2">Retroviral polymerase SH3-like domain-containing protein</fullName>
    </recommendedName>
</protein>
<reference evidence="3 4" key="1">
    <citation type="journal article" date="2009" name="Nature">
        <title>Evolution of pathogenicity and sexual reproduction in eight Candida genomes.</title>
        <authorList>
            <person name="Butler G."/>
            <person name="Rasmussen M.D."/>
            <person name="Lin M.F."/>
            <person name="Santos M.A."/>
            <person name="Sakthikumar S."/>
            <person name="Munro C.A."/>
            <person name="Rheinbay E."/>
            <person name="Grabherr M."/>
            <person name="Forche A."/>
            <person name="Reedy J.L."/>
            <person name="Agrafioti I."/>
            <person name="Arnaud M.B."/>
            <person name="Bates S."/>
            <person name="Brown A.J."/>
            <person name="Brunke S."/>
            <person name="Costanzo M.C."/>
            <person name="Fitzpatrick D.A."/>
            <person name="de Groot P.W."/>
            <person name="Harris D."/>
            <person name="Hoyer L.L."/>
            <person name="Hube B."/>
            <person name="Klis F.M."/>
            <person name="Kodira C."/>
            <person name="Lennard N."/>
            <person name="Logue M.E."/>
            <person name="Martin R."/>
            <person name="Neiman A.M."/>
            <person name="Nikolaou E."/>
            <person name="Quail M.A."/>
            <person name="Quinn J."/>
            <person name="Santos M.C."/>
            <person name="Schmitzberger F.F."/>
            <person name="Sherlock G."/>
            <person name="Shah P."/>
            <person name="Silverstein K.A."/>
            <person name="Skrzypek M.S."/>
            <person name="Soll D."/>
            <person name="Staggs R."/>
            <person name="Stansfield I."/>
            <person name="Stumpf M.P."/>
            <person name="Sudbery P.E."/>
            <person name="Srikantha T."/>
            <person name="Zeng Q."/>
            <person name="Berman J."/>
            <person name="Berriman M."/>
            <person name="Heitman J."/>
            <person name="Gow N.A."/>
            <person name="Lorenz M.C."/>
            <person name="Birren B.W."/>
            <person name="Kellis M."/>
            <person name="Cuomo C.A."/>
        </authorList>
    </citation>
    <scope>NUCLEOTIDE SEQUENCE [LARGE SCALE GENOMIC DNA]</scope>
    <source>
        <strain evidence="4">ATCC 11503 / BCRC 21390 / CBS 2605 / JCM 1781 / NBRC 1676 / NRRL YB-4239</strain>
    </source>
</reference>
<evidence type="ECO:0000313" key="4">
    <source>
        <dbReference type="Proteomes" id="UP000001996"/>
    </source>
</evidence>
<organism evidence="3 4">
    <name type="scientific">Lodderomyces elongisporus (strain ATCC 11503 / CBS 2605 / JCM 1781 / NBRC 1676 / NRRL YB-4239)</name>
    <name type="common">Yeast</name>
    <name type="synonym">Saccharomyces elongisporus</name>
    <dbReference type="NCBI Taxonomy" id="379508"/>
    <lineage>
        <taxon>Eukaryota</taxon>
        <taxon>Fungi</taxon>
        <taxon>Dikarya</taxon>
        <taxon>Ascomycota</taxon>
        <taxon>Saccharomycotina</taxon>
        <taxon>Pichiomycetes</taxon>
        <taxon>Debaryomycetaceae</taxon>
        <taxon>Candida/Lodderomyces clade</taxon>
        <taxon>Lodderomyces</taxon>
    </lineage>
</organism>
<dbReference type="EMBL" id="CH981525">
    <property type="protein sequence ID" value="EDK44044.1"/>
    <property type="molecule type" value="Genomic_DNA"/>
</dbReference>
<dbReference type="VEuPathDB" id="FungiDB:LELG_02223"/>
<dbReference type="OrthoDB" id="413361at2759"/>
<dbReference type="AlphaFoldDB" id="A5DXY6"/>
<feature type="region of interest" description="Disordered" evidence="1">
    <location>
        <begin position="36"/>
        <end position="118"/>
    </location>
</feature>
<gene>
    <name evidence="3" type="ORF">LELG_02223</name>
</gene>
<evidence type="ECO:0000259" key="2">
    <source>
        <dbReference type="Pfam" id="PF25597"/>
    </source>
</evidence>
<sequence length="169" mass="18651">MLGYDKHHQAYRMYDPLHRKVIVARQVRFDEHTTYYSPRTPIKSVPPIADTPSGVSGGISSGPIHSSPSLLQPSGKPLVEDTSDDTEATDLDMSSSSSEDEPADSLDVPMDSPQITSGPMDVVRLTEVPPLSETPLVVPDNLALPLPLMCEWRLHCFFVSSWRLLVHIC</sequence>
<dbReference type="InterPro" id="IPR057670">
    <property type="entry name" value="SH3_retrovirus"/>
</dbReference>
<evidence type="ECO:0000256" key="1">
    <source>
        <dbReference type="SAM" id="MobiDB-lite"/>
    </source>
</evidence>
<keyword evidence="4" id="KW-1185">Reference proteome</keyword>
<name>A5DXY6_LODEL</name>
<feature type="compositionally biased region" description="Acidic residues" evidence="1">
    <location>
        <begin position="81"/>
        <end position="90"/>
    </location>
</feature>
<dbReference type="Proteomes" id="UP000001996">
    <property type="component" value="Unassembled WGS sequence"/>
</dbReference>
<dbReference type="InParanoid" id="A5DXY6"/>